<dbReference type="GeneID" id="85305372"/>
<accession>A0AAJ0CA57</accession>
<organism evidence="1 2">
    <name type="scientific">Phialemonium atrogriseum</name>
    <dbReference type="NCBI Taxonomy" id="1093897"/>
    <lineage>
        <taxon>Eukaryota</taxon>
        <taxon>Fungi</taxon>
        <taxon>Dikarya</taxon>
        <taxon>Ascomycota</taxon>
        <taxon>Pezizomycotina</taxon>
        <taxon>Sordariomycetes</taxon>
        <taxon>Sordariomycetidae</taxon>
        <taxon>Cephalothecales</taxon>
        <taxon>Cephalothecaceae</taxon>
        <taxon>Phialemonium</taxon>
    </lineage>
</organism>
<evidence type="ECO:0000313" key="2">
    <source>
        <dbReference type="Proteomes" id="UP001244011"/>
    </source>
</evidence>
<proteinExistence type="predicted"/>
<dbReference type="Proteomes" id="UP001244011">
    <property type="component" value="Unassembled WGS sequence"/>
</dbReference>
<comment type="caution">
    <text evidence="1">The sequence shown here is derived from an EMBL/GenBank/DDBJ whole genome shotgun (WGS) entry which is preliminary data.</text>
</comment>
<keyword evidence="2" id="KW-1185">Reference proteome</keyword>
<gene>
    <name evidence="1" type="ORF">QBC33DRAFT_154695</name>
</gene>
<dbReference type="RefSeq" id="XP_060287667.1">
    <property type="nucleotide sequence ID" value="XM_060422185.1"/>
</dbReference>
<reference evidence="1" key="1">
    <citation type="submission" date="2023-06" db="EMBL/GenBank/DDBJ databases">
        <title>Genome-scale phylogeny and comparative genomics of the fungal order Sordariales.</title>
        <authorList>
            <consortium name="Lawrence Berkeley National Laboratory"/>
            <person name="Hensen N."/>
            <person name="Bonometti L."/>
            <person name="Westerberg I."/>
            <person name="Brannstrom I.O."/>
            <person name="Guillou S."/>
            <person name="Cros-Aarteil S."/>
            <person name="Calhoun S."/>
            <person name="Haridas S."/>
            <person name="Kuo A."/>
            <person name="Mondo S."/>
            <person name="Pangilinan J."/>
            <person name="Riley R."/>
            <person name="Labutti K."/>
            <person name="Andreopoulos B."/>
            <person name="Lipzen A."/>
            <person name="Chen C."/>
            <person name="Yanf M."/>
            <person name="Daum C."/>
            <person name="Ng V."/>
            <person name="Clum A."/>
            <person name="Steindorff A."/>
            <person name="Ohm R."/>
            <person name="Martin F."/>
            <person name="Silar P."/>
            <person name="Natvig D."/>
            <person name="Lalanne C."/>
            <person name="Gautier V."/>
            <person name="Ament-Velasquez S.L."/>
            <person name="Kruys A."/>
            <person name="Hutchinson M.I."/>
            <person name="Powell A.J."/>
            <person name="Barry K."/>
            <person name="Miller A.N."/>
            <person name="Grigoriev I.V."/>
            <person name="Debuchy R."/>
            <person name="Gladieux P."/>
            <person name="Thoren M.H."/>
            <person name="Johannesson H."/>
        </authorList>
    </citation>
    <scope>NUCLEOTIDE SEQUENCE</scope>
    <source>
        <strain evidence="1">8032-3</strain>
    </source>
</reference>
<sequence>MSEEIRYDIPKVPLLKGEENLEEWDQLLKLALNLLNLEEYIEKEHPFTPETKSKRTMVLFILSSSLTHVRSQLKNAGWDATDAKMDPKKLYDLVHRAIPRVSEGAAGQLMKQLCEIKRVNFDSMAKFQDRVQYLKRRLQEMGCGMEEKAMMWIVINGLEGYENLQRFLIRDLNAGTLDWEKADD</sequence>
<protein>
    <submittedName>
        <fullName evidence="1">Uncharacterized protein</fullName>
    </submittedName>
</protein>
<name>A0AAJ0CA57_9PEZI</name>
<dbReference type="EMBL" id="MU838998">
    <property type="protein sequence ID" value="KAK1771454.1"/>
    <property type="molecule type" value="Genomic_DNA"/>
</dbReference>
<dbReference type="AlphaFoldDB" id="A0AAJ0CA57"/>
<evidence type="ECO:0000313" key="1">
    <source>
        <dbReference type="EMBL" id="KAK1771454.1"/>
    </source>
</evidence>